<name>A0A142JN03_9BURK</name>
<dbReference type="InterPro" id="IPR047987">
    <property type="entry name" value="Gp19-like_virus"/>
</dbReference>
<sequence length="619" mass="69928">MTARPWWWETDDPIREDFRNLAYLVWEHIGLPAPTPAQFDIAYFLQHGWAGYGQHNETGEIIEWFGHEPVEPDRTGWTRMGNPESKFREDIIEAFRGIGKSFLTSAFVLWRLYRDPVKEKVIVLSASGAKAKEFVSMTKNILMTMDLFERLRPRDDQRDTAWSFDVNGASISQSPSVKAVGITGQITGSRATLIIPDDIEVVDNSRTEDARERLLHKTNEFAAIKVTGGADVIFLGTPQTEESIYTKLIKEGGAMGWILPARYPRKDKRDSYKFQIEGRETPMDCLAPRARVVDLEPSLEWMPTDPERFDEVELSNRETKGRAYFALQFQLDTSLSDAERYPLKQNDLIVMACNFLKAPMTVSWGHDSNGRNKRIDLKNYGFTGDTWLAPLFIDNDWAPYEQSLVFVDPSGRGKDETGYAVLKALNGMMYAVETGGIQGDPGAAMQKVAEVAKHHNVNEIVIEPNFAPGVWISAFEPILAKVWPAEKPGDTSGCTVREAEWSRAQKEVRIIDTLEPVMGSHRLVVDETVAMDAVLMYQLTHITRERGALAHDDRLDALAGAVSEMQKVLRIDVASAAKDMKDAELQALLDRYVRDLEDGRTSWDDWDDERVGANVRYQG</sequence>
<dbReference type="InterPro" id="IPR027417">
    <property type="entry name" value="P-loop_NTPase"/>
</dbReference>
<reference evidence="2 3" key="1">
    <citation type="submission" date="2016-03" db="EMBL/GenBank/DDBJ databases">
        <title>Complete genome sequence of a novel chlorpyrifos degrading bacterium, Cupriavidus nantongensis sp. X1.</title>
        <authorList>
            <person name="Fang L."/>
        </authorList>
    </citation>
    <scope>NUCLEOTIDE SEQUENCE [LARGE SCALE GENOMIC DNA]</scope>
    <source>
        <strain evidence="2 3">X1</strain>
    </source>
</reference>
<dbReference type="Gene3D" id="3.40.50.300">
    <property type="entry name" value="P-loop containing nucleotide triphosphate hydrolases"/>
    <property type="match status" value="1"/>
</dbReference>
<gene>
    <name evidence="2" type="ORF">A2G96_17905</name>
</gene>
<organism evidence="2 3">
    <name type="scientific">Cupriavidus nantongensis</name>
    <dbReference type="NCBI Taxonomy" id="1796606"/>
    <lineage>
        <taxon>Bacteria</taxon>
        <taxon>Pseudomonadati</taxon>
        <taxon>Pseudomonadota</taxon>
        <taxon>Betaproteobacteria</taxon>
        <taxon>Burkholderiales</taxon>
        <taxon>Burkholderiaceae</taxon>
        <taxon>Cupriavidus</taxon>
    </lineage>
</organism>
<dbReference type="STRING" id="1796606.A2G96_17905"/>
<dbReference type="RefSeq" id="WP_062801430.1">
    <property type="nucleotide sequence ID" value="NZ_CP014844.1"/>
</dbReference>
<dbReference type="KEGG" id="cnan:A2G96_17905"/>
<protein>
    <recommendedName>
        <fullName evidence="1">Terminase large subunit ribonuclease H-like domain-containing protein</fullName>
    </recommendedName>
</protein>
<dbReference type="Proteomes" id="UP000075238">
    <property type="component" value="Chromosome 1"/>
</dbReference>
<dbReference type="Pfam" id="PF22530">
    <property type="entry name" value="Terminase-T7_RNaseH-like"/>
    <property type="match status" value="1"/>
</dbReference>
<dbReference type="NCBIfam" id="NF033889">
    <property type="entry name" value="termin_lrg_T7"/>
    <property type="match status" value="1"/>
</dbReference>
<evidence type="ECO:0000313" key="2">
    <source>
        <dbReference type="EMBL" id="AMR79465.1"/>
    </source>
</evidence>
<evidence type="ECO:0000259" key="1">
    <source>
        <dbReference type="Pfam" id="PF22530"/>
    </source>
</evidence>
<keyword evidence="3" id="KW-1185">Reference proteome</keyword>
<feature type="domain" description="Terminase large subunit ribonuclease H-like" evidence="1">
    <location>
        <begin position="407"/>
        <end position="523"/>
    </location>
</feature>
<dbReference type="OrthoDB" id="1634373at2"/>
<proteinExistence type="predicted"/>
<dbReference type="Gene3D" id="3.30.420.240">
    <property type="match status" value="1"/>
</dbReference>
<dbReference type="InterPro" id="IPR054762">
    <property type="entry name" value="Gp19_RNaseH-like"/>
</dbReference>
<dbReference type="AlphaFoldDB" id="A0A142JN03"/>
<dbReference type="EMBL" id="CP014844">
    <property type="protein sequence ID" value="AMR79465.1"/>
    <property type="molecule type" value="Genomic_DNA"/>
</dbReference>
<accession>A0A142JN03</accession>
<dbReference type="Pfam" id="PF03237">
    <property type="entry name" value="Terminase_6N"/>
    <property type="match status" value="1"/>
</dbReference>
<evidence type="ECO:0000313" key="3">
    <source>
        <dbReference type="Proteomes" id="UP000075238"/>
    </source>
</evidence>